<dbReference type="Proteomes" id="UP000700059">
    <property type="component" value="Unassembled WGS sequence"/>
</dbReference>
<keyword evidence="6 7" id="KW-0472">Membrane</keyword>
<dbReference type="Gene3D" id="1.10.3720.10">
    <property type="entry name" value="MetI-like"/>
    <property type="match status" value="1"/>
</dbReference>
<evidence type="ECO:0000259" key="8">
    <source>
        <dbReference type="PROSITE" id="PS50928"/>
    </source>
</evidence>
<dbReference type="RefSeq" id="WP_221532281.1">
    <property type="nucleotide sequence ID" value="NZ_JAIGYP010000007.1"/>
</dbReference>
<evidence type="ECO:0000256" key="6">
    <source>
        <dbReference type="ARBA" id="ARBA00023136"/>
    </source>
</evidence>
<evidence type="ECO:0000256" key="4">
    <source>
        <dbReference type="ARBA" id="ARBA00022692"/>
    </source>
</evidence>
<reference evidence="9 10" key="1">
    <citation type="submission" date="2021-08" db="EMBL/GenBank/DDBJ databases">
        <title>Helicobacter spp. isolated from feces of Anatolian Ground Squirrel (Spermophilus xanthoprymnus) in Turkey.</title>
        <authorList>
            <person name="Aydin F."/>
            <person name="Abay S."/>
            <person name="Kayman T."/>
            <person name="Karakaya E."/>
            <person name="Saticioglu I.B."/>
        </authorList>
    </citation>
    <scope>NUCLEOTIDE SEQUENCE [LARGE SCALE GENOMIC DNA]</scope>
    <source>
        <strain evidence="9 10">Faydin-H70</strain>
    </source>
</reference>
<comment type="subcellular location">
    <subcellularLocation>
        <location evidence="1 7">Cell membrane</location>
        <topology evidence="1 7">Multi-pass membrane protein</topology>
    </subcellularLocation>
</comment>
<accession>A0ABS7JNK1</accession>
<evidence type="ECO:0000256" key="3">
    <source>
        <dbReference type="ARBA" id="ARBA00022475"/>
    </source>
</evidence>
<feature type="transmembrane region" description="Helical" evidence="7">
    <location>
        <begin position="100"/>
        <end position="121"/>
    </location>
</feature>
<evidence type="ECO:0000256" key="2">
    <source>
        <dbReference type="ARBA" id="ARBA00022448"/>
    </source>
</evidence>
<dbReference type="EMBL" id="JAIGYQ010000007">
    <property type="protein sequence ID" value="MBX7490991.1"/>
    <property type="molecule type" value="Genomic_DNA"/>
</dbReference>
<gene>
    <name evidence="9" type="ORF">K4G57_05885</name>
</gene>
<organism evidence="9 10">
    <name type="scientific">Helicobacter turcicus</name>
    <dbReference type="NCBI Taxonomy" id="2867412"/>
    <lineage>
        <taxon>Bacteria</taxon>
        <taxon>Pseudomonadati</taxon>
        <taxon>Campylobacterota</taxon>
        <taxon>Epsilonproteobacteria</taxon>
        <taxon>Campylobacterales</taxon>
        <taxon>Helicobacteraceae</taxon>
        <taxon>Helicobacter</taxon>
    </lineage>
</organism>
<evidence type="ECO:0000313" key="10">
    <source>
        <dbReference type="Proteomes" id="UP000700059"/>
    </source>
</evidence>
<protein>
    <submittedName>
        <fullName evidence="9">ABC transporter permease</fullName>
    </submittedName>
</protein>
<dbReference type="PROSITE" id="PS50928">
    <property type="entry name" value="ABC_TM1"/>
    <property type="match status" value="1"/>
</dbReference>
<keyword evidence="2 7" id="KW-0813">Transport</keyword>
<keyword evidence="3" id="KW-1003">Cell membrane</keyword>
<feature type="transmembrane region" description="Helical" evidence="7">
    <location>
        <begin position="192"/>
        <end position="211"/>
    </location>
</feature>
<proteinExistence type="inferred from homology"/>
<evidence type="ECO:0000256" key="7">
    <source>
        <dbReference type="RuleBase" id="RU363032"/>
    </source>
</evidence>
<keyword evidence="5 7" id="KW-1133">Transmembrane helix</keyword>
<comment type="similarity">
    <text evidence="7">Belongs to the binding-protein-dependent transport system permease family.</text>
</comment>
<evidence type="ECO:0000256" key="5">
    <source>
        <dbReference type="ARBA" id="ARBA00022989"/>
    </source>
</evidence>
<dbReference type="Pfam" id="PF00528">
    <property type="entry name" value="BPD_transp_1"/>
    <property type="match status" value="1"/>
</dbReference>
<dbReference type="InterPro" id="IPR035906">
    <property type="entry name" value="MetI-like_sf"/>
</dbReference>
<dbReference type="SUPFAM" id="SSF161098">
    <property type="entry name" value="MetI-like"/>
    <property type="match status" value="1"/>
</dbReference>
<feature type="domain" description="ABC transmembrane type-1" evidence="8">
    <location>
        <begin position="61"/>
        <end position="241"/>
    </location>
</feature>
<dbReference type="CDD" id="cd06261">
    <property type="entry name" value="TM_PBP2"/>
    <property type="match status" value="1"/>
</dbReference>
<keyword evidence="10" id="KW-1185">Reference proteome</keyword>
<feature type="transmembrane region" description="Helical" evidence="7">
    <location>
        <begin position="217"/>
        <end position="237"/>
    </location>
</feature>
<dbReference type="InterPro" id="IPR000515">
    <property type="entry name" value="MetI-like"/>
</dbReference>
<name>A0ABS7JNK1_9HELI</name>
<dbReference type="PANTHER" id="PTHR30151">
    <property type="entry name" value="ALKANE SULFONATE ABC TRANSPORTER-RELATED, MEMBRANE SUBUNIT"/>
    <property type="match status" value="1"/>
</dbReference>
<evidence type="ECO:0000313" key="9">
    <source>
        <dbReference type="EMBL" id="MBX7490991.1"/>
    </source>
</evidence>
<keyword evidence="4 7" id="KW-0812">Transmembrane</keyword>
<dbReference type="PANTHER" id="PTHR30151:SF0">
    <property type="entry name" value="ABC TRANSPORTER PERMEASE PROTEIN MJ0413-RELATED"/>
    <property type="match status" value="1"/>
</dbReference>
<evidence type="ECO:0000256" key="1">
    <source>
        <dbReference type="ARBA" id="ARBA00004651"/>
    </source>
</evidence>
<comment type="caution">
    <text evidence="9">The sequence shown here is derived from an EMBL/GenBank/DDBJ whole genome shotgun (WGS) entry which is preliminary data.</text>
</comment>
<sequence>MKLLKNHKLLVLVFLVSIVVLWQIVAIAMHSLLIPSPKDVVSAFVELFQDGYKGSSLGEHIYASLRRLFLAFLSVALFAIPLGLFSAFNKFVRALFEPLVEFLKPLPPLGYYSILILWFGIDELSKVLLLFFAGFAPLFIASYSAAHKIPQDFIHSAKNSGANAWQTFWRVIIPHSLPDIFTGIRISIGASYSALVAAEMVASQSGIGWIVLDSSKFMFIDIMFAGVIIIGLTGVCMDRIIVFIKSHFIHWEGKS</sequence>
<feature type="transmembrane region" description="Helical" evidence="7">
    <location>
        <begin position="9"/>
        <end position="34"/>
    </location>
</feature>
<feature type="transmembrane region" description="Helical" evidence="7">
    <location>
        <begin position="127"/>
        <end position="146"/>
    </location>
</feature>
<feature type="transmembrane region" description="Helical" evidence="7">
    <location>
        <begin position="68"/>
        <end position="88"/>
    </location>
</feature>